<keyword evidence="1" id="KW-0285">Flavoprotein</keyword>
<dbReference type="EMBL" id="BAABAT010000014">
    <property type="protein sequence ID" value="GAA4253003.1"/>
    <property type="molecule type" value="Genomic_DNA"/>
</dbReference>
<keyword evidence="3" id="KW-0560">Oxidoreductase</keyword>
<evidence type="ECO:0000256" key="2">
    <source>
        <dbReference type="ARBA" id="ARBA00022643"/>
    </source>
</evidence>
<keyword evidence="2" id="KW-0288">FMN</keyword>
<comment type="caution">
    <text evidence="6">The sequence shown here is derived from an EMBL/GenBank/DDBJ whole genome shotgun (WGS) entry which is preliminary data.</text>
</comment>
<feature type="domain" description="Luciferase-like" evidence="5">
    <location>
        <begin position="1"/>
        <end position="303"/>
    </location>
</feature>
<dbReference type="RefSeq" id="WP_345130019.1">
    <property type="nucleotide sequence ID" value="NZ_BAABAT010000014.1"/>
</dbReference>
<dbReference type="InterPro" id="IPR050172">
    <property type="entry name" value="SsuD_RutA_monooxygenase"/>
</dbReference>
<evidence type="ECO:0000256" key="1">
    <source>
        <dbReference type="ARBA" id="ARBA00022630"/>
    </source>
</evidence>
<evidence type="ECO:0000256" key="4">
    <source>
        <dbReference type="ARBA" id="ARBA00023033"/>
    </source>
</evidence>
<organism evidence="6 7">
    <name type="scientific">Dactylosporangium darangshiense</name>
    <dbReference type="NCBI Taxonomy" id="579108"/>
    <lineage>
        <taxon>Bacteria</taxon>
        <taxon>Bacillati</taxon>
        <taxon>Actinomycetota</taxon>
        <taxon>Actinomycetes</taxon>
        <taxon>Micromonosporales</taxon>
        <taxon>Micromonosporaceae</taxon>
        <taxon>Dactylosporangium</taxon>
    </lineage>
</organism>
<sequence length="334" mass="36530">MRFGLAVPTGTEGMMYPVPYADPDDAVRLAVEAEALGFDSVWGNDHVSTQAYVRAEFDTPPRFYDPYLYLSYVAARTTTIRLATAVTVMTFRHPVVAAKMASTLDNLSHGRFILGLGIGAYREETEAMFPGTRMHRGDYADEFIQSINVLLTERSASFSGKYISFADVESYPKPVQARLPVLSGGNAPGSKQRAALHGTGWIPAVLTPAEVTAGLAEIRSIAAAAGRTLPDDFEVAPQLSVSIGRTREEAWERFERSQLCQHMLSLSKSTLRDQQGAWAERNLIGTPDEIRERVRQYADAGVTTLAGLLFAANDVPETLDMMREFAETVIAGDA</sequence>
<dbReference type="InterPro" id="IPR019921">
    <property type="entry name" value="Lucif-like_OxRdtase_Rv2161c"/>
</dbReference>
<name>A0ABP8DD01_9ACTN</name>
<evidence type="ECO:0000313" key="7">
    <source>
        <dbReference type="Proteomes" id="UP001500620"/>
    </source>
</evidence>
<dbReference type="SUPFAM" id="SSF51679">
    <property type="entry name" value="Bacterial luciferase-like"/>
    <property type="match status" value="1"/>
</dbReference>
<evidence type="ECO:0000259" key="5">
    <source>
        <dbReference type="Pfam" id="PF00296"/>
    </source>
</evidence>
<evidence type="ECO:0000256" key="3">
    <source>
        <dbReference type="ARBA" id="ARBA00023002"/>
    </source>
</evidence>
<dbReference type="InterPro" id="IPR036661">
    <property type="entry name" value="Luciferase-like_sf"/>
</dbReference>
<keyword evidence="7" id="KW-1185">Reference proteome</keyword>
<keyword evidence="4" id="KW-0503">Monooxygenase</keyword>
<dbReference type="PANTHER" id="PTHR42847">
    <property type="entry name" value="ALKANESULFONATE MONOOXYGENASE"/>
    <property type="match status" value="1"/>
</dbReference>
<accession>A0ABP8DD01</accession>
<dbReference type="InterPro" id="IPR011251">
    <property type="entry name" value="Luciferase-like_dom"/>
</dbReference>
<proteinExistence type="predicted"/>
<dbReference type="Pfam" id="PF00296">
    <property type="entry name" value="Bac_luciferase"/>
    <property type="match status" value="1"/>
</dbReference>
<reference evidence="7" key="1">
    <citation type="journal article" date="2019" name="Int. J. Syst. Evol. Microbiol.">
        <title>The Global Catalogue of Microorganisms (GCM) 10K type strain sequencing project: providing services to taxonomists for standard genome sequencing and annotation.</title>
        <authorList>
            <consortium name="The Broad Institute Genomics Platform"/>
            <consortium name="The Broad Institute Genome Sequencing Center for Infectious Disease"/>
            <person name="Wu L."/>
            <person name="Ma J."/>
        </authorList>
    </citation>
    <scope>NUCLEOTIDE SEQUENCE [LARGE SCALE GENOMIC DNA]</scope>
    <source>
        <strain evidence="7">JCM 17441</strain>
    </source>
</reference>
<gene>
    <name evidence="6" type="ORF">GCM10022255_052040</name>
</gene>
<dbReference type="PANTHER" id="PTHR42847:SF4">
    <property type="entry name" value="ALKANESULFONATE MONOOXYGENASE-RELATED"/>
    <property type="match status" value="1"/>
</dbReference>
<dbReference type="Proteomes" id="UP001500620">
    <property type="component" value="Unassembled WGS sequence"/>
</dbReference>
<dbReference type="Gene3D" id="3.20.20.30">
    <property type="entry name" value="Luciferase-like domain"/>
    <property type="match status" value="1"/>
</dbReference>
<evidence type="ECO:0000313" key="6">
    <source>
        <dbReference type="EMBL" id="GAA4253003.1"/>
    </source>
</evidence>
<dbReference type="NCBIfam" id="TIGR03619">
    <property type="entry name" value="F420_Rv2161c"/>
    <property type="match status" value="1"/>
</dbReference>
<protein>
    <recommendedName>
        <fullName evidence="5">Luciferase-like domain-containing protein</fullName>
    </recommendedName>
</protein>